<name>A0A2T4U9X7_9BACI</name>
<keyword evidence="6 8" id="KW-1133">Transmembrane helix</keyword>
<reference evidence="10 11" key="1">
    <citation type="submission" date="2018-03" db="EMBL/GenBank/DDBJ databases">
        <title>Alkalicoccus saliphilus sp. nov., isolated from a mineral pool.</title>
        <authorList>
            <person name="Zhao B."/>
        </authorList>
    </citation>
    <scope>NUCLEOTIDE SEQUENCE [LARGE SCALE GENOMIC DNA]</scope>
    <source>
        <strain evidence="10 11">6AG</strain>
    </source>
</reference>
<proteinExistence type="inferred from homology"/>
<dbReference type="Proteomes" id="UP000240509">
    <property type="component" value="Unassembled WGS sequence"/>
</dbReference>
<dbReference type="OrthoDB" id="369870at2"/>
<feature type="transmembrane region" description="Helical" evidence="8">
    <location>
        <begin position="214"/>
        <end position="233"/>
    </location>
</feature>
<comment type="similarity">
    <text evidence="2">Belongs to the EamA transporter family.</text>
</comment>
<evidence type="ECO:0000256" key="1">
    <source>
        <dbReference type="ARBA" id="ARBA00004651"/>
    </source>
</evidence>
<dbReference type="EMBL" id="PZJJ01000002">
    <property type="protein sequence ID" value="PTL40197.1"/>
    <property type="molecule type" value="Genomic_DNA"/>
</dbReference>
<dbReference type="SUPFAM" id="SSF103481">
    <property type="entry name" value="Multidrug resistance efflux transporter EmrE"/>
    <property type="match status" value="2"/>
</dbReference>
<evidence type="ECO:0000259" key="9">
    <source>
        <dbReference type="Pfam" id="PF00892"/>
    </source>
</evidence>
<dbReference type="AlphaFoldDB" id="A0A2T4U9X7"/>
<protein>
    <submittedName>
        <fullName evidence="10">EamA family transporter RarD</fullName>
    </submittedName>
</protein>
<dbReference type="InterPro" id="IPR004626">
    <property type="entry name" value="RarD"/>
</dbReference>
<dbReference type="Pfam" id="PF00892">
    <property type="entry name" value="EamA"/>
    <property type="match status" value="2"/>
</dbReference>
<evidence type="ECO:0000256" key="3">
    <source>
        <dbReference type="ARBA" id="ARBA00022448"/>
    </source>
</evidence>
<dbReference type="GO" id="GO:0005886">
    <property type="term" value="C:plasma membrane"/>
    <property type="evidence" value="ECO:0007669"/>
    <property type="project" value="UniProtKB-SubCell"/>
</dbReference>
<keyword evidence="7 8" id="KW-0472">Membrane</keyword>
<sequence>MAYDERRHGIAAGLSAYFLWGLLPVYWKWIDHVPAAEVLAHRIIWSLIFLGGLFLVLRRVTDLKEDLKYIAFHPKIIAGIFTSAFFISINWLLFIWAVANERMVEVSLGYYINPLINVVLGVLFFKEKLTVRQRTAVGLAFTGVMILTISSGTVPYIALSLALSFGFYGLVKKQTKIGAMTGLIIETLFLMPFALGFLFFVHSSLGEVMHPADTLTPLLLIGTGAATAIPLLLFGTAAQKIPLSLLGFLQYIAPTMMLLLGVIFYGEPFTNVHIISFMLIWTALLLYSVRFKISKN</sequence>
<keyword evidence="5 8" id="KW-0812">Transmembrane</keyword>
<feature type="transmembrane region" description="Helical" evidence="8">
    <location>
        <begin position="9"/>
        <end position="27"/>
    </location>
</feature>
<dbReference type="RefSeq" id="WP_107583375.1">
    <property type="nucleotide sequence ID" value="NZ_PZJJ01000002.1"/>
</dbReference>
<evidence type="ECO:0000256" key="8">
    <source>
        <dbReference type="SAM" id="Phobius"/>
    </source>
</evidence>
<evidence type="ECO:0000313" key="11">
    <source>
        <dbReference type="Proteomes" id="UP000240509"/>
    </source>
</evidence>
<feature type="transmembrane region" description="Helical" evidence="8">
    <location>
        <begin position="183"/>
        <end position="202"/>
    </location>
</feature>
<dbReference type="InterPro" id="IPR000620">
    <property type="entry name" value="EamA_dom"/>
</dbReference>
<feature type="transmembrane region" description="Helical" evidence="8">
    <location>
        <begin position="108"/>
        <end position="125"/>
    </location>
</feature>
<accession>A0A2T4U9X7</accession>
<keyword evidence="11" id="KW-1185">Reference proteome</keyword>
<feature type="transmembrane region" description="Helical" evidence="8">
    <location>
        <begin position="155"/>
        <end position="171"/>
    </location>
</feature>
<feature type="transmembrane region" description="Helical" evidence="8">
    <location>
        <begin position="272"/>
        <end position="289"/>
    </location>
</feature>
<dbReference type="InterPro" id="IPR037185">
    <property type="entry name" value="EmrE-like"/>
</dbReference>
<comment type="subcellular location">
    <subcellularLocation>
        <location evidence="1">Cell membrane</location>
        <topology evidence="1">Multi-pass membrane protein</topology>
    </subcellularLocation>
</comment>
<evidence type="ECO:0000256" key="7">
    <source>
        <dbReference type="ARBA" id="ARBA00023136"/>
    </source>
</evidence>
<evidence type="ECO:0000256" key="4">
    <source>
        <dbReference type="ARBA" id="ARBA00022475"/>
    </source>
</evidence>
<feature type="transmembrane region" description="Helical" evidence="8">
    <location>
        <begin position="39"/>
        <end position="57"/>
    </location>
</feature>
<evidence type="ECO:0000256" key="2">
    <source>
        <dbReference type="ARBA" id="ARBA00007362"/>
    </source>
</evidence>
<comment type="caution">
    <text evidence="10">The sequence shown here is derived from an EMBL/GenBank/DDBJ whole genome shotgun (WGS) entry which is preliminary data.</text>
</comment>
<keyword evidence="4" id="KW-1003">Cell membrane</keyword>
<feature type="transmembrane region" description="Helical" evidence="8">
    <location>
        <begin position="245"/>
        <end position="266"/>
    </location>
</feature>
<evidence type="ECO:0000256" key="5">
    <source>
        <dbReference type="ARBA" id="ARBA00022692"/>
    </source>
</evidence>
<evidence type="ECO:0000256" key="6">
    <source>
        <dbReference type="ARBA" id="ARBA00022989"/>
    </source>
</evidence>
<organism evidence="10 11">
    <name type="scientific">Alkalicoccus saliphilus</name>
    <dbReference type="NCBI Taxonomy" id="200989"/>
    <lineage>
        <taxon>Bacteria</taxon>
        <taxon>Bacillati</taxon>
        <taxon>Bacillota</taxon>
        <taxon>Bacilli</taxon>
        <taxon>Bacillales</taxon>
        <taxon>Bacillaceae</taxon>
        <taxon>Alkalicoccus</taxon>
    </lineage>
</organism>
<dbReference type="PANTHER" id="PTHR22911:SF137">
    <property type="entry name" value="SOLUTE CARRIER FAMILY 35 MEMBER G2-RELATED"/>
    <property type="match status" value="1"/>
</dbReference>
<keyword evidence="3" id="KW-0813">Transport</keyword>
<evidence type="ECO:0000313" key="10">
    <source>
        <dbReference type="EMBL" id="PTL40197.1"/>
    </source>
</evidence>
<dbReference type="PANTHER" id="PTHR22911">
    <property type="entry name" value="ACYL-MALONYL CONDENSING ENZYME-RELATED"/>
    <property type="match status" value="1"/>
</dbReference>
<feature type="domain" description="EamA" evidence="9">
    <location>
        <begin position="9"/>
        <end position="148"/>
    </location>
</feature>
<dbReference type="NCBIfam" id="TIGR00688">
    <property type="entry name" value="rarD"/>
    <property type="match status" value="1"/>
</dbReference>
<feature type="domain" description="EamA" evidence="9">
    <location>
        <begin position="157"/>
        <end position="288"/>
    </location>
</feature>
<feature type="transmembrane region" description="Helical" evidence="8">
    <location>
        <begin position="77"/>
        <end position="96"/>
    </location>
</feature>
<gene>
    <name evidence="10" type="primary">rarD</name>
    <name evidence="10" type="ORF">C6Y45_02115</name>
</gene>